<feature type="region of interest" description="Disordered" evidence="1">
    <location>
        <begin position="144"/>
        <end position="258"/>
    </location>
</feature>
<dbReference type="PRINTS" id="PR01217">
    <property type="entry name" value="PRICHEXTENSN"/>
</dbReference>
<dbReference type="Proteomes" id="UP000251891">
    <property type="component" value="Unassembled WGS sequence"/>
</dbReference>
<evidence type="ECO:0000256" key="3">
    <source>
        <dbReference type="SAM" id="SignalP"/>
    </source>
</evidence>
<evidence type="ECO:0000313" key="4">
    <source>
        <dbReference type="EMBL" id="RAY11873.1"/>
    </source>
</evidence>
<comment type="caution">
    <text evidence="4">The sequence shown here is derived from an EMBL/GenBank/DDBJ whole genome shotgun (WGS) entry which is preliminary data.</text>
</comment>
<keyword evidence="3" id="KW-0732">Signal</keyword>
<dbReference type="AlphaFoldDB" id="A0A365H107"/>
<feature type="chain" id="PRO_5016916426" description="DUF11 domain-containing protein" evidence="3">
    <location>
        <begin position="30"/>
        <end position="301"/>
    </location>
</feature>
<accession>A0A365H107</accession>
<protein>
    <recommendedName>
        <fullName evidence="6">DUF11 domain-containing protein</fullName>
    </recommendedName>
</protein>
<name>A0A365H107_9ACTN</name>
<keyword evidence="5" id="KW-1185">Reference proteome</keyword>
<gene>
    <name evidence="4" type="ORF">DPM19_28280</name>
</gene>
<keyword evidence="2" id="KW-0812">Transmembrane</keyword>
<feature type="compositionally biased region" description="Polar residues" evidence="1">
    <location>
        <begin position="213"/>
        <end position="230"/>
    </location>
</feature>
<reference evidence="4 5" key="1">
    <citation type="submission" date="2018-06" db="EMBL/GenBank/DDBJ databases">
        <title>Actinomadura craniellae sp. nov. isolated from marine sponge Craniella sp.</title>
        <authorList>
            <person name="Li L."/>
            <person name="Xu Q.H."/>
            <person name="Lin H.W."/>
            <person name="Lu Y.H."/>
        </authorList>
    </citation>
    <scope>NUCLEOTIDE SEQUENCE [LARGE SCALE GENOMIC DNA]</scope>
    <source>
        <strain evidence="4 5">LHW63021</strain>
    </source>
</reference>
<feature type="compositionally biased region" description="Polar residues" evidence="1">
    <location>
        <begin position="241"/>
        <end position="251"/>
    </location>
</feature>
<feature type="signal peptide" evidence="3">
    <location>
        <begin position="1"/>
        <end position="29"/>
    </location>
</feature>
<keyword evidence="2" id="KW-0472">Membrane</keyword>
<sequence>MLFRSGTPIFIGLGAVSALALAPLAAAHADPTTDPPTAPTLTVGVTPDQGSWPAGEAKSLSVKIAATLGEPGPTTVKITVTTPASVTWKCPQDPAEDGSCVLTGLDEKGVEITPVVVSTPENLSTAADLTLTVVADGELTEPVTGTATFTVTPLPKPTPTPTPTPTVKPTPKPTPTATPTPTPTPSPASSGGSGGSSSGGSGGSGGDDGFSTNTPTDLSDTVSLPSSTSAAPPIALPSPQVAPSQPMNLPASTLRADSGPAPQEITFERLASTQAAWLAVLLLTCSLLLVELRLGRRPRRR</sequence>
<feature type="compositionally biased region" description="Pro residues" evidence="1">
    <location>
        <begin position="154"/>
        <end position="186"/>
    </location>
</feature>
<feature type="region of interest" description="Disordered" evidence="1">
    <location>
        <begin position="28"/>
        <end position="56"/>
    </location>
</feature>
<dbReference type="EMBL" id="QLYX01000016">
    <property type="protein sequence ID" value="RAY11873.1"/>
    <property type="molecule type" value="Genomic_DNA"/>
</dbReference>
<evidence type="ECO:0000313" key="5">
    <source>
        <dbReference type="Proteomes" id="UP000251891"/>
    </source>
</evidence>
<evidence type="ECO:0000256" key="2">
    <source>
        <dbReference type="SAM" id="Phobius"/>
    </source>
</evidence>
<dbReference type="RefSeq" id="WP_111871105.1">
    <property type="nucleotide sequence ID" value="NZ_QLYX01000016.1"/>
</dbReference>
<keyword evidence="2" id="KW-1133">Transmembrane helix</keyword>
<feature type="transmembrane region" description="Helical" evidence="2">
    <location>
        <begin position="275"/>
        <end position="294"/>
    </location>
</feature>
<organism evidence="4 5">
    <name type="scientific">Actinomadura craniellae</name>
    <dbReference type="NCBI Taxonomy" id="2231787"/>
    <lineage>
        <taxon>Bacteria</taxon>
        <taxon>Bacillati</taxon>
        <taxon>Actinomycetota</taxon>
        <taxon>Actinomycetes</taxon>
        <taxon>Streptosporangiales</taxon>
        <taxon>Thermomonosporaceae</taxon>
        <taxon>Actinomadura</taxon>
    </lineage>
</organism>
<feature type="compositionally biased region" description="Gly residues" evidence="1">
    <location>
        <begin position="191"/>
        <end position="208"/>
    </location>
</feature>
<evidence type="ECO:0008006" key="6">
    <source>
        <dbReference type="Google" id="ProtNLM"/>
    </source>
</evidence>
<proteinExistence type="predicted"/>
<evidence type="ECO:0000256" key="1">
    <source>
        <dbReference type="SAM" id="MobiDB-lite"/>
    </source>
</evidence>